<evidence type="ECO:0000256" key="5">
    <source>
        <dbReference type="ARBA" id="ARBA00022759"/>
    </source>
</evidence>
<evidence type="ECO:0000256" key="6">
    <source>
        <dbReference type="ARBA" id="ARBA00022801"/>
    </source>
</evidence>
<evidence type="ECO:0000256" key="2">
    <source>
        <dbReference type="ARBA" id="ARBA00009959"/>
    </source>
</evidence>
<evidence type="ECO:0000313" key="11">
    <source>
        <dbReference type="Proteomes" id="UP001314262"/>
    </source>
</evidence>
<dbReference type="EC" id="3.1.-.-" evidence="9"/>
<evidence type="ECO:0000256" key="1">
    <source>
        <dbReference type="ARBA" id="ARBA00001946"/>
    </source>
</evidence>
<sequence>MRYRIMRLIVMFDLPVETSIEQRGYRQFRKALLSEGFLMMQESIYVRVVTNQKAANLLEKRIKAFVPKAGLIQTLQVTEKQYASIHFLVGEPKNDIKNRDDKVIVI</sequence>
<organism evidence="10 11">
    <name type="scientific">Fructobacillus tropaeoli</name>
    <dbReference type="NCBI Taxonomy" id="709323"/>
    <lineage>
        <taxon>Bacteria</taxon>
        <taxon>Bacillati</taxon>
        <taxon>Bacillota</taxon>
        <taxon>Bacilli</taxon>
        <taxon>Lactobacillales</taxon>
        <taxon>Lactobacillaceae</taxon>
        <taxon>Fructobacillus</taxon>
    </lineage>
</organism>
<comment type="subunit">
    <text evidence="9">Homodimer, forms a heterotetramer with a Cas1 homodimer.</text>
</comment>
<comment type="similarity">
    <text evidence="2 9">Belongs to the CRISPR-associated endoribonuclease Cas2 protein family.</text>
</comment>
<keyword evidence="3 9" id="KW-0540">Nuclease</keyword>
<dbReference type="NCBIfam" id="TIGR01573">
    <property type="entry name" value="cas2"/>
    <property type="match status" value="1"/>
</dbReference>
<dbReference type="SUPFAM" id="SSF143430">
    <property type="entry name" value="TTP0101/SSO1404-like"/>
    <property type="match status" value="1"/>
</dbReference>
<keyword evidence="7 9" id="KW-0460">Magnesium</keyword>
<gene>
    <name evidence="9" type="primary">cas2</name>
    <name evidence="10" type="ORF">R53137_KAKDMLNK_01382</name>
</gene>
<dbReference type="InterPro" id="IPR021127">
    <property type="entry name" value="CRISPR_associated_Cas2"/>
</dbReference>
<evidence type="ECO:0000256" key="9">
    <source>
        <dbReference type="HAMAP-Rule" id="MF_01471"/>
    </source>
</evidence>
<comment type="function">
    <text evidence="9">CRISPR (clustered regularly interspaced short palindromic repeat), is an adaptive immune system that provides protection against mobile genetic elements (viruses, transposable elements and conjugative plasmids). CRISPR clusters contain sequences complementary to antecedent mobile elements and target invading nucleic acids. CRISPR clusters are transcribed and processed into CRISPR RNA (crRNA). Functions as a ssRNA-specific endoribonuclease. Involved in the integration of spacer DNA into the CRISPR cassette.</text>
</comment>
<accession>A0ABM9N070</accession>
<dbReference type="HAMAP" id="MF_01471">
    <property type="entry name" value="Cas2"/>
    <property type="match status" value="1"/>
</dbReference>
<keyword evidence="4 9" id="KW-0479">Metal-binding</keyword>
<keyword evidence="11" id="KW-1185">Reference proteome</keyword>
<comment type="caution">
    <text evidence="10">The sequence shown here is derived from an EMBL/GenBank/DDBJ whole genome shotgun (WGS) entry which is preliminary data.</text>
</comment>
<proteinExistence type="inferred from homology"/>
<dbReference type="Pfam" id="PF09827">
    <property type="entry name" value="CRISPR_Cas2"/>
    <property type="match status" value="1"/>
</dbReference>
<comment type="cofactor">
    <cofactor evidence="1 9">
        <name>Mg(2+)</name>
        <dbReference type="ChEBI" id="CHEBI:18420"/>
    </cofactor>
</comment>
<evidence type="ECO:0000256" key="7">
    <source>
        <dbReference type="ARBA" id="ARBA00022842"/>
    </source>
</evidence>
<keyword evidence="8 9" id="KW-0051">Antiviral defense</keyword>
<dbReference type="Proteomes" id="UP001314262">
    <property type="component" value="Unassembled WGS sequence"/>
</dbReference>
<evidence type="ECO:0000256" key="3">
    <source>
        <dbReference type="ARBA" id="ARBA00022722"/>
    </source>
</evidence>
<keyword evidence="5 9" id="KW-0255">Endonuclease</keyword>
<feature type="binding site" evidence="9">
    <location>
        <position position="13"/>
    </location>
    <ligand>
        <name>Mg(2+)</name>
        <dbReference type="ChEBI" id="CHEBI:18420"/>
        <note>catalytic</note>
    </ligand>
</feature>
<evidence type="ECO:0000256" key="8">
    <source>
        <dbReference type="ARBA" id="ARBA00023118"/>
    </source>
</evidence>
<evidence type="ECO:0000256" key="4">
    <source>
        <dbReference type="ARBA" id="ARBA00022723"/>
    </source>
</evidence>
<reference evidence="10 11" key="1">
    <citation type="submission" date="2023-10" db="EMBL/GenBank/DDBJ databases">
        <authorList>
            <person name="Botero Cardona J."/>
        </authorList>
    </citation>
    <scope>NUCLEOTIDE SEQUENCE [LARGE SCALE GENOMIC DNA]</scope>
    <source>
        <strain evidence="10 11">R-53137</strain>
    </source>
</reference>
<dbReference type="InterPro" id="IPR019199">
    <property type="entry name" value="Virulence_VapD/CRISPR_Cas2"/>
</dbReference>
<evidence type="ECO:0000313" key="10">
    <source>
        <dbReference type="EMBL" id="CAK1252107.1"/>
    </source>
</evidence>
<protein>
    <recommendedName>
        <fullName evidence="9">CRISPR-associated endoribonuclease Cas2</fullName>
        <ecNumber evidence="9">3.1.-.-</ecNumber>
    </recommendedName>
</protein>
<keyword evidence="6 9" id="KW-0378">Hydrolase</keyword>
<dbReference type="EMBL" id="CAUZLT010000005">
    <property type="protein sequence ID" value="CAK1252107.1"/>
    <property type="molecule type" value="Genomic_DNA"/>
</dbReference>
<name>A0ABM9N070_9LACO</name>